<reference evidence="2" key="1">
    <citation type="submission" date="2013-07" db="EMBL/GenBank/DDBJ databases">
        <title>The Genome Sequence of Cryptococcus pinus CBS10737.</title>
        <authorList>
            <consortium name="The Broad Institute Genome Sequencing Platform"/>
            <person name="Cuomo C."/>
            <person name="Litvintseva A."/>
            <person name="Chen Y."/>
            <person name="Heitman J."/>
            <person name="Sun S."/>
            <person name="Springer D."/>
            <person name="Dromer F."/>
            <person name="Young S.K."/>
            <person name="Zeng Q."/>
            <person name="Gargeya S."/>
            <person name="Fitzgerald M."/>
            <person name="Abouelleil A."/>
            <person name="Alvarado L."/>
            <person name="Berlin A.M."/>
            <person name="Chapman S.B."/>
            <person name="Dewar J."/>
            <person name="Goldberg J."/>
            <person name="Griggs A."/>
            <person name="Gujja S."/>
            <person name="Hansen M."/>
            <person name="Howarth C."/>
            <person name="Imamovic A."/>
            <person name="Larimer J."/>
            <person name="McCowan C."/>
            <person name="Murphy C."/>
            <person name="Pearson M."/>
            <person name="Priest M."/>
            <person name="Roberts A."/>
            <person name="Saif S."/>
            <person name="Shea T."/>
            <person name="Sykes S."/>
            <person name="Wortman J."/>
            <person name="Nusbaum C."/>
            <person name="Birren B."/>
        </authorList>
    </citation>
    <scope>NUCLEOTIDE SEQUENCE [LARGE SCALE GENOMIC DNA]</scope>
    <source>
        <strain evidence="2">CBS 10737</strain>
    </source>
</reference>
<evidence type="ECO:0000313" key="2">
    <source>
        <dbReference type="EMBL" id="OCF49363.1"/>
    </source>
</evidence>
<dbReference type="EMBL" id="CP144526">
    <property type="protein sequence ID" value="WWC72268.1"/>
    <property type="molecule type" value="Genomic_DNA"/>
</dbReference>
<reference evidence="2" key="3">
    <citation type="submission" date="2016-07" db="EMBL/GenBank/DDBJ databases">
        <title>Evolution of pathogenesis and genome organization in the Tremellales.</title>
        <authorList>
            <person name="Cuomo C."/>
            <person name="Litvintseva A."/>
            <person name="Heitman J."/>
            <person name="Chen Y."/>
            <person name="Sun S."/>
            <person name="Springer D."/>
            <person name="Dromer F."/>
            <person name="Young S."/>
            <person name="Zeng Q."/>
            <person name="Chapman S."/>
            <person name="Gujja S."/>
            <person name="Saif S."/>
            <person name="Birren B."/>
        </authorList>
    </citation>
    <scope>NUCLEOTIDE SEQUENCE</scope>
    <source>
        <strain evidence="2">CBS 10737</strain>
    </source>
</reference>
<dbReference type="SUPFAM" id="SSF52218">
    <property type="entry name" value="Flavoproteins"/>
    <property type="match status" value="1"/>
</dbReference>
<dbReference type="GO" id="GO:0016491">
    <property type="term" value="F:oxidoreductase activity"/>
    <property type="evidence" value="ECO:0007669"/>
    <property type="project" value="InterPro"/>
</dbReference>
<dbReference type="PANTHER" id="PTHR30543:SF21">
    <property type="entry name" value="NAD(P)H-DEPENDENT FMN REDUCTASE LOT6"/>
    <property type="match status" value="1"/>
</dbReference>
<evidence type="ECO:0000259" key="1">
    <source>
        <dbReference type="Pfam" id="PF03358"/>
    </source>
</evidence>
<dbReference type="Proteomes" id="UP000094020">
    <property type="component" value="Chromosome 8"/>
</dbReference>
<protein>
    <recommendedName>
        <fullName evidence="1">NADPH-dependent FMN reductase-like domain-containing protein</fullName>
    </recommendedName>
</protein>
<reference evidence="3" key="4">
    <citation type="submission" date="2024-02" db="EMBL/GenBank/DDBJ databases">
        <title>Comparative genomics of Cryptococcus and Kwoniella reveals pathogenesis evolution and contrasting modes of karyotype evolution via chromosome fusion or intercentromeric recombination.</title>
        <authorList>
            <person name="Coelho M.A."/>
            <person name="David-Palma M."/>
            <person name="Shea T."/>
            <person name="Bowers K."/>
            <person name="McGinley-Smith S."/>
            <person name="Mohammad A.W."/>
            <person name="Gnirke A."/>
            <person name="Yurkov A.M."/>
            <person name="Nowrousian M."/>
            <person name="Sun S."/>
            <person name="Cuomo C.A."/>
            <person name="Heitman J."/>
        </authorList>
    </citation>
    <scope>NUCLEOTIDE SEQUENCE</scope>
    <source>
        <strain evidence="3">CBS 10737</strain>
    </source>
</reference>
<dbReference type="InterPro" id="IPR029039">
    <property type="entry name" value="Flavoprotein-like_sf"/>
</dbReference>
<feature type="domain" description="NADPH-dependent FMN reductase-like" evidence="1">
    <location>
        <begin position="3"/>
        <end position="157"/>
    </location>
</feature>
<keyword evidence="4" id="KW-1185">Reference proteome</keyword>
<gene>
    <name evidence="2" type="ORF">I206_05056</name>
    <name evidence="3" type="ORF">I206_106230</name>
</gene>
<dbReference type="EMBL" id="KI894012">
    <property type="protein sequence ID" value="OCF49363.1"/>
    <property type="molecule type" value="Genomic_DNA"/>
</dbReference>
<dbReference type="Gene3D" id="3.40.50.360">
    <property type="match status" value="1"/>
</dbReference>
<name>A0A1B9I1F1_9TREE</name>
<dbReference type="RefSeq" id="XP_019010582.1">
    <property type="nucleotide sequence ID" value="XM_019156780.1"/>
</dbReference>
<proteinExistence type="predicted"/>
<dbReference type="GO" id="GO:0005829">
    <property type="term" value="C:cytosol"/>
    <property type="evidence" value="ECO:0007669"/>
    <property type="project" value="TreeGrafter"/>
</dbReference>
<dbReference type="InterPro" id="IPR005025">
    <property type="entry name" value="FMN_Rdtase-like_dom"/>
</dbReference>
<sequence>MSIKIGIILGSTRKSSNTKGISKYFESILKTNEEFKNIKIEIIHLTESFGHPLPFELENEIPQSKSNLKENLPNEYSNLLIKNWSKTISNWNGLIIITPQYNWGYPALLKNSFDHLYYEWNNLPFGLITIGGHGGSKVFKQLSEILEGGLKMKLINKDNNLQINLPKKYIISSEEDRVKGDENWLKDYKQDFEELIQDLLQTIKERRNEENVEL</sequence>
<dbReference type="GeneID" id="30173425"/>
<dbReference type="InterPro" id="IPR050712">
    <property type="entry name" value="NAD(P)H-dep_reductase"/>
</dbReference>
<dbReference type="GO" id="GO:0010181">
    <property type="term" value="F:FMN binding"/>
    <property type="evidence" value="ECO:0007669"/>
    <property type="project" value="TreeGrafter"/>
</dbReference>
<dbReference type="PANTHER" id="PTHR30543">
    <property type="entry name" value="CHROMATE REDUCTASE"/>
    <property type="match status" value="1"/>
</dbReference>
<evidence type="ECO:0000313" key="4">
    <source>
        <dbReference type="Proteomes" id="UP000094020"/>
    </source>
</evidence>
<dbReference type="STRING" id="1296096.A0A1B9I1F1"/>
<organism evidence="2">
    <name type="scientific">Kwoniella pini CBS 10737</name>
    <dbReference type="NCBI Taxonomy" id="1296096"/>
    <lineage>
        <taxon>Eukaryota</taxon>
        <taxon>Fungi</taxon>
        <taxon>Dikarya</taxon>
        <taxon>Basidiomycota</taxon>
        <taxon>Agaricomycotina</taxon>
        <taxon>Tremellomycetes</taxon>
        <taxon>Tremellales</taxon>
        <taxon>Cryptococcaceae</taxon>
        <taxon>Kwoniella</taxon>
    </lineage>
</organism>
<accession>A0A1B9I1F1</accession>
<dbReference type="Pfam" id="PF03358">
    <property type="entry name" value="FMN_red"/>
    <property type="match status" value="1"/>
</dbReference>
<dbReference type="AlphaFoldDB" id="A0A1B9I1F1"/>
<dbReference type="KEGG" id="kpin:30173425"/>
<reference evidence="3" key="2">
    <citation type="submission" date="2013-07" db="EMBL/GenBank/DDBJ databases">
        <authorList>
            <consortium name="The Broad Institute Genome Sequencing Platform"/>
            <person name="Cuomo C."/>
            <person name="Litvintseva A."/>
            <person name="Chen Y."/>
            <person name="Heitman J."/>
            <person name="Sun S."/>
            <person name="Springer D."/>
            <person name="Dromer F."/>
            <person name="Young S.K."/>
            <person name="Zeng Q."/>
            <person name="Gargeya S."/>
            <person name="Fitzgerald M."/>
            <person name="Abouelleil A."/>
            <person name="Alvarado L."/>
            <person name="Berlin A.M."/>
            <person name="Chapman S.B."/>
            <person name="Dewar J."/>
            <person name="Goldberg J."/>
            <person name="Griggs A."/>
            <person name="Gujja S."/>
            <person name="Hansen M."/>
            <person name="Howarth C."/>
            <person name="Imamovic A."/>
            <person name="Larimer J."/>
            <person name="McCowan C."/>
            <person name="Murphy C."/>
            <person name="Pearson M."/>
            <person name="Priest M."/>
            <person name="Roberts A."/>
            <person name="Saif S."/>
            <person name="Shea T."/>
            <person name="Sykes S."/>
            <person name="Wortman J."/>
            <person name="Nusbaum C."/>
            <person name="Birren B."/>
        </authorList>
    </citation>
    <scope>NUCLEOTIDE SEQUENCE</scope>
    <source>
        <strain evidence="3">CBS 10737</strain>
    </source>
</reference>
<dbReference type="OrthoDB" id="68575at2759"/>
<evidence type="ECO:0000313" key="3">
    <source>
        <dbReference type="EMBL" id="WWC72268.1"/>
    </source>
</evidence>